<feature type="domain" description="Calcineurin-like phosphoesterase" evidence="1">
    <location>
        <begin position="45"/>
        <end position="220"/>
    </location>
</feature>
<dbReference type="EMBL" id="FNGS01000001">
    <property type="protein sequence ID" value="SDL11315.1"/>
    <property type="molecule type" value="Genomic_DNA"/>
</dbReference>
<accession>A0A1G9HEN7</accession>
<dbReference type="Gene3D" id="3.60.21.10">
    <property type="match status" value="1"/>
</dbReference>
<dbReference type="GO" id="GO:0016787">
    <property type="term" value="F:hydrolase activity"/>
    <property type="evidence" value="ECO:0007669"/>
    <property type="project" value="InterPro"/>
</dbReference>
<keyword evidence="3" id="KW-1185">Reference proteome</keyword>
<protein>
    <submittedName>
        <fullName evidence="2">3',5'-cyclic AMP phosphodiesterase CpdA</fullName>
    </submittedName>
</protein>
<dbReference type="AlphaFoldDB" id="A0A1G9HEN7"/>
<organism evidence="2 3">
    <name type="scientific">Siphonobacter aquaeclarae</name>
    <dbReference type="NCBI Taxonomy" id="563176"/>
    <lineage>
        <taxon>Bacteria</taxon>
        <taxon>Pseudomonadati</taxon>
        <taxon>Bacteroidota</taxon>
        <taxon>Cytophagia</taxon>
        <taxon>Cytophagales</taxon>
        <taxon>Cytophagaceae</taxon>
        <taxon>Siphonobacter</taxon>
    </lineage>
</organism>
<evidence type="ECO:0000259" key="1">
    <source>
        <dbReference type="Pfam" id="PF00149"/>
    </source>
</evidence>
<dbReference type="InterPro" id="IPR004843">
    <property type="entry name" value="Calcineurin-like_PHP"/>
</dbReference>
<dbReference type="PANTHER" id="PTHR43143">
    <property type="entry name" value="METALLOPHOSPHOESTERASE, CALCINEURIN SUPERFAMILY"/>
    <property type="match status" value="1"/>
</dbReference>
<dbReference type="SUPFAM" id="SSF56300">
    <property type="entry name" value="Metallo-dependent phosphatases"/>
    <property type="match status" value="1"/>
</dbReference>
<dbReference type="STRING" id="563176.SAMN04488090_0020"/>
<dbReference type="InterPro" id="IPR029052">
    <property type="entry name" value="Metallo-depent_PP-like"/>
</dbReference>
<gene>
    <name evidence="2" type="ORF">SAMN04488090_0020</name>
</gene>
<dbReference type="OrthoDB" id="9816081at2"/>
<dbReference type="Proteomes" id="UP000198901">
    <property type="component" value="Unassembled WGS sequence"/>
</dbReference>
<evidence type="ECO:0000313" key="3">
    <source>
        <dbReference type="Proteomes" id="UP000198901"/>
    </source>
</evidence>
<name>A0A1G9HEN7_9BACT</name>
<evidence type="ECO:0000313" key="2">
    <source>
        <dbReference type="EMBL" id="SDL11315.1"/>
    </source>
</evidence>
<dbReference type="Pfam" id="PF00149">
    <property type="entry name" value="Metallophos"/>
    <property type="match status" value="1"/>
</dbReference>
<dbReference type="InterPro" id="IPR051918">
    <property type="entry name" value="STPP_CPPED1"/>
</dbReference>
<proteinExistence type="predicted"/>
<reference evidence="2 3" key="1">
    <citation type="submission" date="2016-10" db="EMBL/GenBank/DDBJ databases">
        <authorList>
            <person name="de Groot N.N."/>
        </authorList>
    </citation>
    <scope>NUCLEOTIDE SEQUENCE [LARGE SCALE GENOMIC DNA]</scope>
    <source>
        <strain evidence="2 3">DSM 21668</strain>
    </source>
</reference>
<sequence>MLNRRNFLTLTLQGVVLISTEYALTGCRSETVTPEEPEKRSLLLRFATASDGHFGQPKTPYEETHQKLIGWLNQEKINHQLDFFVVNGDLFHDKPSFLPEVKKVWDGLTMPYYVTHGNHDMVTEEVWQQTWGTPWHYAFEKGDTAFLMLNTSDIKGNYICPDVAWARETFQKYKGKKHLFVFMHITPMKWTQWGIDCPEIVALFSQQANLRGIFHGHDHAEDGYKEKNGKPYFFDSHICGSWGTAYSGYRVVEVYSNGEIETFQVNPEVTQRVNQFVIPKPVKVG</sequence>
<dbReference type="PANTHER" id="PTHR43143:SF1">
    <property type="entry name" value="SERINE_THREONINE-PROTEIN PHOSPHATASE CPPED1"/>
    <property type="match status" value="1"/>
</dbReference>